<sequence length="91" mass="10300">MPAHEPTSSEKLRARQQEAIKRQQQIEERKNADAMEEYRLRFAAAKKEVTTLPSGKKIQEDVAAIAEATKEIADEIEFIEVSSILSPRSKC</sequence>
<proteinExistence type="predicted"/>
<organism evidence="1 2">
    <name type="scientific">Naganishia onofrii</name>
    <dbReference type="NCBI Taxonomy" id="1851511"/>
    <lineage>
        <taxon>Eukaryota</taxon>
        <taxon>Fungi</taxon>
        <taxon>Dikarya</taxon>
        <taxon>Basidiomycota</taxon>
        <taxon>Agaricomycotina</taxon>
        <taxon>Tremellomycetes</taxon>
        <taxon>Filobasidiales</taxon>
        <taxon>Filobasidiaceae</taxon>
        <taxon>Naganishia</taxon>
    </lineage>
</organism>
<reference evidence="1" key="1">
    <citation type="submission" date="2023-04" db="EMBL/GenBank/DDBJ databases">
        <title>Draft Genome sequencing of Naganishia species isolated from polar environments using Oxford Nanopore Technology.</title>
        <authorList>
            <person name="Leo P."/>
            <person name="Venkateswaran K."/>
        </authorList>
    </citation>
    <scope>NUCLEOTIDE SEQUENCE</scope>
    <source>
        <strain evidence="1">DBVPG 5303</strain>
    </source>
</reference>
<name>A0ACC2XXU6_9TREE</name>
<dbReference type="EMBL" id="JASBWV010000002">
    <property type="protein sequence ID" value="KAJ9127712.1"/>
    <property type="molecule type" value="Genomic_DNA"/>
</dbReference>
<evidence type="ECO:0000313" key="2">
    <source>
        <dbReference type="Proteomes" id="UP001234202"/>
    </source>
</evidence>
<evidence type="ECO:0000313" key="1">
    <source>
        <dbReference type="EMBL" id="KAJ9127712.1"/>
    </source>
</evidence>
<keyword evidence="2" id="KW-1185">Reference proteome</keyword>
<accession>A0ACC2XXU6</accession>
<protein>
    <submittedName>
        <fullName evidence="1">Uncharacterized protein</fullName>
    </submittedName>
</protein>
<comment type="caution">
    <text evidence="1">The sequence shown here is derived from an EMBL/GenBank/DDBJ whole genome shotgun (WGS) entry which is preliminary data.</text>
</comment>
<dbReference type="Proteomes" id="UP001234202">
    <property type="component" value="Unassembled WGS sequence"/>
</dbReference>
<gene>
    <name evidence="1" type="ORF">QFC24_001122</name>
</gene>